<sequence>MKQFNHDVPRSIRVRLNRDRPIRAKHESSTTTIVMSTCTDIIVSPMGREAVGPWSGAFDQAPGSPTSPTVFTNFYGVVFADLEGSPLPAFEEDEETSSTEVRVEEHLESLDRRHRRDGYAPAPGWTQPRSSHPGHQRRRMRGLNQPMRSQH</sequence>
<gene>
    <name evidence="2" type="ORF">QBZ16_003639</name>
</gene>
<protein>
    <submittedName>
        <fullName evidence="2">Uncharacterized protein</fullName>
    </submittedName>
</protein>
<organism evidence="2 3">
    <name type="scientific">Prototheca wickerhamii</name>
    <dbReference type="NCBI Taxonomy" id="3111"/>
    <lineage>
        <taxon>Eukaryota</taxon>
        <taxon>Viridiplantae</taxon>
        <taxon>Chlorophyta</taxon>
        <taxon>core chlorophytes</taxon>
        <taxon>Trebouxiophyceae</taxon>
        <taxon>Chlorellales</taxon>
        <taxon>Chlorellaceae</taxon>
        <taxon>Prototheca</taxon>
    </lineage>
</organism>
<evidence type="ECO:0000313" key="3">
    <source>
        <dbReference type="Proteomes" id="UP001255856"/>
    </source>
</evidence>
<name>A0AAD9IHW5_PROWI</name>
<dbReference type="EMBL" id="JASFZW010000004">
    <property type="protein sequence ID" value="KAK2078799.1"/>
    <property type="molecule type" value="Genomic_DNA"/>
</dbReference>
<feature type="compositionally biased region" description="Basic residues" evidence="1">
    <location>
        <begin position="132"/>
        <end position="141"/>
    </location>
</feature>
<dbReference type="Proteomes" id="UP001255856">
    <property type="component" value="Unassembled WGS sequence"/>
</dbReference>
<keyword evidence="3" id="KW-1185">Reference proteome</keyword>
<accession>A0AAD9IHW5</accession>
<proteinExistence type="predicted"/>
<feature type="region of interest" description="Disordered" evidence="1">
    <location>
        <begin position="88"/>
        <end position="151"/>
    </location>
</feature>
<evidence type="ECO:0000256" key="1">
    <source>
        <dbReference type="SAM" id="MobiDB-lite"/>
    </source>
</evidence>
<dbReference type="AlphaFoldDB" id="A0AAD9IHW5"/>
<comment type="caution">
    <text evidence="2">The sequence shown here is derived from an EMBL/GenBank/DDBJ whole genome shotgun (WGS) entry which is preliminary data.</text>
</comment>
<feature type="compositionally biased region" description="Basic and acidic residues" evidence="1">
    <location>
        <begin position="101"/>
        <end position="111"/>
    </location>
</feature>
<reference evidence="2" key="1">
    <citation type="submission" date="2021-01" db="EMBL/GenBank/DDBJ databases">
        <authorList>
            <person name="Eckstrom K.M.E."/>
        </authorList>
    </citation>
    <scope>NUCLEOTIDE SEQUENCE</scope>
    <source>
        <strain evidence="2">UVCC 0001</strain>
    </source>
</reference>
<evidence type="ECO:0000313" key="2">
    <source>
        <dbReference type="EMBL" id="KAK2078799.1"/>
    </source>
</evidence>